<organism evidence="2 3">
    <name type="scientific">Ditylenchus destructor</name>
    <dbReference type="NCBI Taxonomy" id="166010"/>
    <lineage>
        <taxon>Eukaryota</taxon>
        <taxon>Metazoa</taxon>
        <taxon>Ecdysozoa</taxon>
        <taxon>Nematoda</taxon>
        <taxon>Chromadorea</taxon>
        <taxon>Rhabditida</taxon>
        <taxon>Tylenchina</taxon>
        <taxon>Tylenchomorpha</taxon>
        <taxon>Sphaerularioidea</taxon>
        <taxon>Anguinidae</taxon>
        <taxon>Anguininae</taxon>
        <taxon>Ditylenchus</taxon>
    </lineage>
</organism>
<proteinExistence type="predicted"/>
<evidence type="ECO:0000313" key="2">
    <source>
        <dbReference type="EMBL" id="KAI1695352.1"/>
    </source>
</evidence>
<feature type="signal peptide" evidence="1">
    <location>
        <begin position="1"/>
        <end position="21"/>
    </location>
</feature>
<comment type="caution">
    <text evidence="2">The sequence shown here is derived from an EMBL/GenBank/DDBJ whole genome shotgun (WGS) entry which is preliminary data.</text>
</comment>
<feature type="chain" id="PRO_5042207757" evidence="1">
    <location>
        <begin position="22"/>
        <end position="268"/>
    </location>
</feature>
<name>A0AAD4QX41_9BILA</name>
<accession>A0AAD4QX41</accession>
<gene>
    <name evidence="2" type="ORF">DdX_19628</name>
</gene>
<evidence type="ECO:0000313" key="3">
    <source>
        <dbReference type="Proteomes" id="UP001201812"/>
    </source>
</evidence>
<protein>
    <submittedName>
        <fullName evidence="2">Uncharacterized protein</fullName>
    </submittedName>
</protein>
<dbReference type="AlphaFoldDB" id="A0AAD4QX41"/>
<evidence type="ECO:0000256" key="1">
    <source>
        <dbReference type="SAM" id="SignalP"/>
    </source>
</evidence>
<sequence>MMSKLVLSLIICSVFCITVSASMCHCEFNLTVPQNHLPLEDHNMDVCSQWYDYVNCSRPCDSEEEIKSKSPITATLCGMSGSAPAPLSNIKANPAPELVSPGKQKVFPVHLSSRIKRQNDCMQQHNCTFDNKLSRAAFTWRRQLCDKWYNYTQCIVDRCKENNYEKVLDDVNMAHPNVVKLCSEADNKGQRYKRSWGSPLTNFGYPPMQRCPPKLMSDSGRFLLYVRYGCIREGNSAFDLSTNLYLVLLAVFYGIHAGNYYGNPERVY</sequence>
<reference evidence="2" key="1">
    <citation type="submission" date="2022-01" db="EMBL/GenBank/DDBJ databases">
        <title>Genome Sequence Resource for Two Populations of Ditylenchus destructor, the Migratory Endoparasitic Phytonematode.</title>
        <authorList>
            <person name="Zhang H."/>
            <person name="Lin R."/>
            <person name="Xie B."/>
        </authorList>
    </citation>
    <scope>NUCLEOTIDE SEQUENCE</scope>
    <source>
        <strain evidence="2">BazhouSP</strain>
    </source>
</reference>
<keyword evidence="1" id="KW-0732">Signal</keyword>
<keyword evidence="3" id="KW-1185">Reference proteome</keyword>
<dbReference type="Proteomes" id="UP001201812">
    <property type="component" value="Unassembled WGS sequence"/>
</dbReference>
<dbReference type="EMBL" id="JAKKPZ010000412">
    <property type="protein sequence ID" value="KAI1695352.1"/>
    <property type="molecule type" value="Genomic_DNA"/>
</dbReference>